<evidence type="ECO:0000313" key="3">
    <source>
        <dbReference type="Proteomes" id="UP001162480"/>
    </source>
</evidence>
<evidence type="ECO:0000313" key="2">
    <source>
        <dbReference type="EMBL" id="CAI9720290.1"/>
    </source>
</evidence>
<proteinExistence type="predicted"/>
<protein>
    <submittedName>
        <fullName evidence="2">EF-hand calcium-binding domain-containing protein 10-like</fullName>
    </submittedName>
</protein>
<name>A0AA36F1K8_OCTVU</name>
<dbReference type="SUPFAM" id="SSF47391">
    <property type="entry name" value="Dimerization-anchoring domain of cAMP-dependent PK regulatory subunit"/>
    <property type="match status" value="1"/>
</dbReference>
<dbReference type="PROSITE" id="PS50222">
    <property type="entry name" value="EF_HAND_2"/>
    <property type="match status" value="1"/>
</dbReference>
<organism evidence="2 3">
    <name type="scientific">Octopus vulgaris</name>
    <name type="common">Common octopus</name>
    <dbReference type="NCBI Taxonomy" id="6645"/>
    <lineage>
        <taxon>Eukaryota</taxon>
        <taxon>Metazoa</taxon>
        <taxon>Spiralia</taxon>
        <taxon>Lophotrochozoa</taxon>
        <taxon>Mollusca</taxon>
        <taxon>Cephalopoda</taxon>
        <taxon>Coleoidea</taxon>
        <taxon>Octopodiformes</taxon>
        <taxon>Octopoda</taxon>
        <taxon>Incirrata</taxon>
        <taxon>Octopodidae</taxon>
        <taxon>Octopus</taxon>
    </lineage>
</organism>
<dbReference type="Proteomes" id="UP001162480">
    <property type="component" value="Chromosome 3"/>
</dbReference>
<accession>A0AA36F1K8</accession>
<dbReference type="AlphaFoldDB" id="A0AA36F1K8"/>
<dbReference type="PANTHER" id="PTHR21847">
    <property type="entry name" value="EF-HAND CALCIUM-BINDING DOMAIN-CONTAINING PROTEIN 10"/>
    <property type="match status" value="1"/>
</dbReference>
<dbReference type="GO" id="GO:0005509">
    <property type="term" value="F:calcium ion binding"/>
    <property type="evidence" value="ECO:0007669"/>
    <property type="project" value="InterPro"/>
</dbReference>
<dbReference type="Pfam" id="PF24548">
    <property type="entry name" value="EF_EFCAB10_C"/>
    <property type="match status" value="1"/>
</dbReference>
<keyword evidence="3" id="KW-1185">Reference proteome</keyword>
<feature type="domain" description="EF-hand" evidence="1">
    <location>
        <begin position="62"/>
        <end position="97"/>
    </location>
</feature>
<dbReference type="InterPro" id="IPR049760">
    <property type="entry name" value="DD_EFCAB10"/>
</dbReference>
<dbReference type="CDD" id="cd22976">
    <property type="entry name" value="DD_EFCAB10"/>
    <property type="match status" value="1"/>
</dbReference>
<reference evidence="2" key="1">
    <citation type="submission" date="2023-08" db="EMBL/GenBank/DDBJ databases">
        <authorList>
            <person name="Alioto T."/>
            <person name="Alioto T."/>
            <person name="Gomez Garrido J."/>
        </authorList>
    </citation>
    <scope>NUCLEOTIDE SEQUENCE</scope>
</reference>
<dbReference type="EMBL" id="OX597816">
    <property type="protein sequence ID" value="CAI9720290.1"/>
    <property type="molecule type" value="Genomic_DNA"/>
</dbReference>
<dbReference type="Gene3D" id="1.20.890.10">
    <property type="entry name" value="cAMP-dependent protein kinase regulatory subunit, dimerization-anchoring domain"/>
    <property type="match status" value="1"/>
</dbReference>
<dbReference type="PANTHER" id="PTHR21847:SF1">
    <property type="entry name" value="EF-HAND CALCIUM-BINDING DOMAIN-CONTAINING PROTEIN 10"/>
    <property type="match status" value="1"/>
</dbReference>
<gene>
    <name evidence="2" type="ORF">OCTVUL_1B016337</name>
</gene>
<dbReference type="InterPro" id="IPR039879">
    <property type="entry name" value="EFC10"/>
</dbReference>
<evidence type="ECO:0000259" key="1">
    <source>
        <dbReference type="PROSITE" id="PS50222"/>
    </source>
</evidence>
<sequence>MAENTITREMFADQYLKEHKIQSLFNKMLASLVFYRPENPTQFMVEYLKELKSKPTEPASLFNKGNIESLFHIMDPTKKGFITQKQYVEAMKTLHIQEYPENPSGGVINQIVYPTFEKIVTTALHKEWATFKQKSKEDNAEATKSE</sequence>
<dbReference type="InterPro" id="IPR002048">
    <property type="entry name" value="EF_hand_dom"/>
</dbReference>
<dbReference type="InterPro" id="IPR056587">
    <property type="entry name" value="EF_EFCAB10_C"/>
</dbReference>